<dbReference type="RefSeq" id="WP_145219781.1">
    <property type="nucleotide sequence ID" value="NZ_CP036269.1"/>
</dbReference>
<evidence type="ECO:0000256" key="1">
    <source>
        <dbReference type="SAM" id="MobiDB-lite"/>
    </source>
</evidence>
<evidence type="ECO:0000313" key="4">
    <source>
        <dbReference type="Proteomes" id="UP000317171"/>
    </source>
</evidence>
<feature type="compositionally biased region" description="Polar residues" evidence="1">
    <location>
        <begin position="120"/>
        <end position="130"/>
    </location>
</feature>
<dbReference type="KEGG" id="gaz:Pan241w_44900"/>
<dbReference type="OrthoDB" id="277548at2"/>
<organism evidence="3 4">
    <name type="scientific">Gimesia alba</name>
    <dbReference type="NCBI Taxonomy" id="2527973"/>
    <lineage>
        <taxon>Bacteria</taxon>
        <taxon>Pseudomonadati</taxon>
        <taxon>Planctomycetota</taxon>
        <taxon>Planctomycetia</taxon>
        <taxon>Planctomycetales</taxon>
        <taxon>Planctomycetaceae</taxon>
        <taxon>Gimesia</taxon>
    </lineage>
</organism>
<keyword evidence="4" id="KW-1185">Reference proteome</keyword>
<proteinExistence type="predicted"/>
<dbReference type="EMBL" id="CP036269">
    <property type="protein sequence ID" value="QDT44381.1"/>
    <property type="molecule type" value="Genomic_DNA"/>
</dbReference>
<feature type="chain" id="PRO_5021992117" evidence="2">
    <location>
        <begin position="31"/>
        <end position="230"/>
    </location>
</feature>
<feature type="region of interest" description="Disordered" evidence="1">
    <location>
        <begin position="34"/>
        <end position="75"/>
    </location>
</feature>
<evidence type="ECO:0000313" key="3">
    <source>
        <dbReference type="EMBL" id="QDT44381.1"/>
    </source>
</evidence>
<feature type="compositionally biased region" description="Basic and acidic residues" evidence="1">
    <location>
        <begin position="34"/>
        <end position="46"/>
    </location>
</feature>
<name>A0A517RKH1_9PLAN</name>
<reference evidence="3 4" key="1">
    <citation type="submission" date="2019-02" db="EMBL/GenBank/DDBJ databases">
        <title>Deep-cultivation of Planctomycetes and their phenomic and genomic characterization uncovers novel biology.</title>
        <authorList>
            <person name="Wiegand S."/>
            <person name="Jogler M."/>
            <person name="Boedeker C."/>
            <person name="Pinto D."/>
            <person name="Vollmers J."/>
            <person name="Rivas-Marin E."/>
            <person name="Kohn T."/>
            <person name="Peeters S.H."/>
            <person name="Heuer A."/>
            <person name="Rast P."/>
            <person name="Oberbeckmann S."/>
            <person name="Bunk B."/>
            <person name="Jeske O."/>
            <person name="Meyerdierks A."/>
            <person name="Storesund J.E."/>
            <person name="Kallscheuer N."/>
            <person name="Luecker S."/>
            <person name="Lage O.M."/>
            <person name="Pohl T."/>
            <person name="Merkel B.J."/>
            <person name="Hornburger P."/>
            <person name="Mueller R.-W."/>
            <person name="Bruemmer F."/>
            <person name="Labrenz M."/>
            <person name="Spormann A.M."/>
            <person name="Op den Camp H."/>
            <person name="Overmann J."/>
            <person name="Amann R."/>
            <person name="Jetten M.S.M."/>
            <person name="Mascher T."/>
            <person name="Medema M.H."/>
            <person name="Devos D.P."/>
            <person name="Kaster A.-K."/>
            <person name="Ovreas L."/>
            <person name="Rohde M."/>
            <person name="Galperin M.Y."/>
            <person name="Jogler C."/>
        </authorList>
    </citation>
    <scope>NUCLEOTIDE SEQUENCE [LARGE SCALE GENOMIC DNA]</scope>
    <source>
        <strain evidence="3 4">Pan241w</strain>
    </source>
</reference>
<feature type="compositionally biased region" description="Basic and acidic residues" evidence="1">
    <location>
        <begin position="54"/>
        <end position="65"/>
    </location>
</feature>
<protein>
    <submittedName>
        <fullName evidence="3">Uncharacterized protein</fullName>
    </submittedName>
</protein>
<keyword evidence="2" id="KW-0732">Signal</keyword>
<feature type="region of interest" description="Disordered" evidence="1">
    <location>
        <begin position="119"/>
        <end position="188"/>
    </location>
</feature>
<dbReference type="AlphaFoldDB" id="A0A517RKH1"/>
<accession>A0A517RKH1</accession>
<feature type="signal peptide" evidence="2">
    <location>
        <begin position="1"/>
        <end position="30"/>
    </location>
</feature>
<sequence precursor="true">MNTIRIRYNLIIFLSLFCFVLCLPSQSVRADEQLRKKPAAENEKPSQEPPADQEPEKRKNNDLKQKVLTQKLPVEPIIKEMKRAGKLIENQQTGQETQKVQQQVVQDLEELIRLIESAPKTVTQRRSQNNDQKPDSKQQSKQQKDGTGKQSQQQASQGPARESSERKEPGQVTPGTLTGRNPYIKDAWGHLPPAMRQKLLNVYTEKFLPQYEDQVRRYYEALAEKKKISP</sequence>
<dbReference type="Proteomes" id="UP000317171">
    <property type="component" value="Chromosome"/>
</dbReference>
<evidence type="ECO:0000256" key="2">
    <source>
        <dbReference type="SAM" id="SignalP"/>
    </source>
</evidence>
<feature type="compositionally biased region" description="Basic and acidic residues" evidence="1">
    <location>
        <begin position="132"/>
        <end position="147"/>
    </location>
</feature>
<gene>
    <name evidence="3" type="ORF">Pan241w_44900</name>
</gene>